<keyword evidence="2" id="KW-1185">Reference proteome</keyword>
<reference evidence="1" key="1">
    <citation type="submission" date="2018-11" db="EMBL/GenBank/DDBJ databases">
        <authorList>
            <person name="Alioto T."/>
            <person name="Alioto T."/>
        </authorList>
    </citation>
    <scope>NUCLEOTIDE SEQUENCE</scope>
</reference>
<dbReference type="AlphaFoldDB" id="A0A8B6C6K5"/>
<dbReference type="EMBL" id="UYJE01001224">
    <property type="protein sequence ID" value="VDI00257.1"/>
    <property type="molecule type" value="Genomic_DNA"/>
</dbReference>
<organism evidence="1 2">
    <name type="scientific">Mytilus galloprovincialis</name>
    <name type="common">Mediterranean mussel</name>
    <dbReference type="NCBI Taxonomy" id="29158"/>
    <lineage>
        <taxon>Eukaryota</taxon>
        <taxon>Metazoa</taxon>
        <taxon>Spiralia</taxon>
        <taxon>Lophotrochozoa</taxon>
        <taxon>Mollusca</taxon>
        <taxon>Bivalvia</taxon>
        <taxon>Autobranchia</taxon>
        <taxon>Pteriomorphia</taxon>
        <taxon>Mytilida</taxon>
        <taxon>Mytiloidea</taxon>
        <taxon>Mytilidae</taxon>
        <taxon>Mytilinae</taxon>
        <taxon>Mytilus</taxon>
    </lineage>
</organism>
<proteinExistence type="predicted"/>
<evidence type="ECO:0000313" key="2">
    <source>
        <dbReference type="Proteomes" id="UP000596742"/>
    </source>
</evidence>
<sequence>MEYSSHTGPPAEIDDNKKRWLVVGICLHSVLAVALRKYVEPVVIKLTDHIDKQTYKGHLKIYGVGKFYLNYKTINNNMSPGNRAPNYDYKVQNAVDLSKLFLETSMAHYKGFDESCDSSALLGIIVSIDKFPANV</sequence>
<dbReference type="Proteomes" id="UP000596742">
    <property type="component" value="Unassembled WGS sequence"/>
</dbReference>
<accession>A0A8B6C6K5</accession>
<evidence type="ECO:0000313" key="1">
    <source>
        <dbReference type="EMBL" id="VDI00257.1"/>
    </source>
</evidence>
<protein>
    <submittedName>
        <fullName evidence="1">Uncharacterized protein</fullName>
    </submittedName>
</protein>
<dbReference type="OrthoDB" id="5988093at2759"/>
<gene>
    <name evidence="1" type="ORF">MGAL_10B022500</name>
</gene>
<name>A0A8B6C6K5_MYTGA</name>
<comment type="caution">
    <text evidence="1">The sequence shown here is derived from an EMBL/GenBank/DDBJ whole genome shotgun (WGS) entry which is preliminary data.</text>
</comment>